<dbReference type="Gene3D" id="1.10.1660.10">
    <property type="match status" value="1"/>
</dbReference>
<dbReference type="SUPFAM" id="SSF48371">
    <property type="entry name" value="ARM repeat"/>
    <property type="match status" value="2"/>
</dbReference>
<sequence length="365" mass="39402">MPEWLRIGEVSRLTGLTHRTLRHYDDLGLLVPSGRSYSDYRLYSAADMERLLAIQHLKSLGLSLDEVRQVLDEPGTDAADLIDRHIAAVEETLAQEGERRARLQRLRAAAQIGWDDVLDVLSLGQQLQHADPNVRFRAALTEQGSAAVEDLVERLRSDPEPEVREAATWALVHRGAVVMNAIDSLRDGDERARHSLAHLLGKLRDPAGVATLADLAGDASEAVAVKAVFGLGQVGGDTAARRLVEALHDERRAVRDEATASLSRLPEARWLLRDAAASPSAVVRLHAVEALADHTDPADLQVLAAALQDADAEVRYAALLSLGQRPEPGTVSAIEAAASSGDDRTRAVARRLLSDRGAASPDHQG</sequence>
<dbReference type="SUPFAM" id="SSF46955">
    <property type="entry name" value="Putative DNA-binding domain"/>
    <property type="match status" value="1"/>
</dbReference>
<name>A0ABP9F0V8_9ACTN</name>
<protein>
    <submittedName>
        <fullName evidence="3">MerR family transcriptional regulator</fullName>
    </submittedName>
</protein>
<dbReference type="SMART" id="SM00567">
    <property type="entry name" value="EZ_HEAT"/>
    <property type="match status" value="4"/>
</dbReference>
<gene>
    <name evidence="3" type="ORF">GCM10025789_04680</name>
</gene>
<dbReference type="InterPro" id="IPR047057">
    <property type="entry name" value="MerR_fam"/>
</dbReference>
<dbReference type="Gene3D" id="1.25.10.10">
    <property type="entry name" value="Leucine-rich Repeat Variant"/>
    <property type="match status" value="3"/>
</dbReference>
<evidence type="ECO:0000259" key="2">
    <source>
        <dbReference type="PROSITE" id="PS50937"/>
    </source>
</evidence>
<dbReference type="PROSITE" id="PS00552">
    <property type="entry name" value="HTH_MERR_1"/>
    <property type="match status" value="1"/>
</dbReference>
<evidence type="ECO:0000313" key="4">
    <source>
        <dbReference type="Proteomes" id="UP001501521"/>
    </source>
</evidence>
<dbReference type="EMBL" id="BAABLV010000008">
    <property type="protein sequence ID" value="GAA4891061.1"/>
    <property type="molecule type" value="Genomic_DNA"/>
</dbReference>
<dbReference type="Pfam" id="PF13411">
    <property type="entry name" value="MerR_1"/>
    <property type="match status" value="1"/>
</dbReference>
<evidence type="ECO:0000313" key="3">
    <source>
        <dbReference type="EMBL" id="GAA4891061.1"/>
    </source>
</evidence>
<dbReference type="PANTHER" id="PTHR30204">
    <property type="entry name" value="REDOX-CYCLING DRUG-SENSING TRANSCRIPTIONAL ACTIVATOR SOXR"/>
    <property type="match status" value="1"/>
</dbReference>
<dbReference type="Pfam" id="PF13646">
    <property type="entry name" value="HEAT_2"/>
    <property type="match status" value="3"/>
</dbReference>
<dbReference type="CDD" id="cd01106">
    <property type="entry name" value="HTH_TipAL-Mta"/>
    <property type="match status" value="1"/>
</dbReference>
<dbReference type="SMART" id="SM00422">
    <property type="entry name" value="HTH_MERR"/>
    <property type="match status" value="1"/>
</dbReference>
<comment type="caution">
    <text evidence="3">The sequence shown here is derived from an EMBL/GenBank/DDBJ whole genome shotgun (WGS) entry which is preliminary data.</text>
</comment>
<keyword evidence="4" id="KW-1185">Reference proteome</keyword>
<dbReference type="RefSeq" id="WP_345578394.1">
    <property type="nucleotide sequence ID" value="NZ_BAABLV010000008.1"/>
</dbReference>
<dbReference type="InterPro" id="IPR011989">
    <property type="entry name" value="ARM-like"/>
</dbReference>
<organism evidence="3 4">
    <name type="scientific">Tessaracoccus lubricantis</name>
    <dbReference type="NCBI Taxonomy" id="545543"/>
    <lineage>
        <taxon>Bacteria</taxon>
        <taxon>Bacillati</taxon>
        <taxon>Actinomycetota</taxon>
        <taxon>Actinomycetes</taxon>
        <taxon>Propionibacteriales</taxon>
        <taxon>Propionibacteriaceae</taxon>
        <taxon>Tessaracoccus</taxon>
    </lineage>
</organism>
<dbReference type="PROSITE" id="PS50937">
    <property type="entry name" value="HTH_MERR_2"/>
    <property type="match status" value="1"/>
</dbReference>
<dbReference type="InterPro" id="IPR000551">
    <property type="entry name" value="MerR-type_HTH_dom"/>
</dbReference>
<proteinExistence type="predicted"/>
<dbReference type="Proteomes" id="UP001501521">
    <property type="component" value="Unassembled WGS sequence"/>
</dbReference>
<keyword evidence="1" id="KW-0238">DNA-binding</keyword>
<dbReference type="PANTHER" id="PTHR30204:SF93">
    <property type="entry name" value="HTH MERR-TYPE DOMAIN-CONTAINING PROTEIN"/>
    <property type="match status" value="1"/>
</dbReference>
<dbReference type="InterPro" id="IPR009061">
    <property type="entry name" value="DNA-bd_dom_put_sf"/>
</dbReference>
<dbReference type="InterPro" id="IPR004155">
    <property type="entry name" value="PBS_lyase_HEAT"/>
</dbReference>
<evidence type="ECO:0000256" key="1">
    <source>
        <dbReference type="ARBA" id="ARBA00023125"/>
    </source>
</evidence>
<feature type="domain" description="HTH merR-type" evidence="2">
    <location>
        <begin position="1"/>
        <end position="73"/>
    </location>
</feature>
<dbReference type="PRINTS" id="PR00040">
    <property type="entry name" value="HTHMERR"/>
</dbReference>
<reference evidence="4" key="1">
    <citation type="journal article" date="2019" name="Int. J. Syst. Evol. Microbiol.">
        <title>The Global Catalogue of Microorganisms (GCM) 10K type strain sequencing project: providing services to taxonomists for standard genome sequencing and annotation.</title>
        <authorList>
            <consortium name="The Broad Institute Genomics Platform"/>
            <consortium name="The Broad Institute Genome Sequencing Center for Infectious Disease"/>
            <person name="Wu L."/>
            <person name="Ma J."/>
        </authorList>
    </citation>
    <scope>NUCLEOTIDE SEQUENCE [LARGE SCALE GENOMIC DNA]</scope>
    <source>
        <strain evidence="4">JCM 19125</strain>
    </source>
</reference>
<accession>A0ABP9F0V8</accession>
<dbReference type="InterPro" id="IPR016024">
    <property type="entry name" value="ARM-type_fold"/>
</dbReference>